<name>A0A918GXY0_9ACTN</name>
<accession>A0A918GXY0</accession>
<dbReference type="EMBL" id="BMQQ01000001">
    <property type="protein sequence ID" value="GGT13164.1"/>
    <property type="molecule type" value="Genomic_DNA"/>
</dbReference>
<dbReference type="Proteomes" id="UP000619486">
    <property type="component" value="Unassembled WGS sequence"/>
</dbReference>
<evidence type="ECO:0000313" key="1">
    <source>
        <dbReference type="EMBL" id="GGT13164.1"/>
    </source>
</evidence>
<organism evidence="1 2">
    <name type="scientific">Streptomyces purpureus</name>
    <dbReference type="NCBI Taxonomy" id="1951"/>
    <lineage>
        <taxon>Bacteria</taxon>
        <taxon>Bacillati</taxon>
        <taxon>Actinomycetota</taxon>
        <taxon>Actinomycetes</taxon>
        <taxon>Kitasatosporales</taxon>
        <taxon>Streptomycetaceae</taxon>
        <taxon>Streptomyces</taxon>
    </lineage>
</organism>
<evidence type="ECO:0000313" key="2">
    <source>
        <dbReference type="Proteomes" id="UP000619486"/>
    </source>
</evidence>
<gene>
    <name evidence="1" type="ORF">GCM10014713_02070</name>
</gene>
<comment type="caution">
    <text evidence="1">The sequence shown here is derived from an EMBL/GenBank/DDBJ whole genome shotgun (WGS) entry which is preliminary data.</text>
</comment>
<sequence>MDEGAQMHRVVGGFEVPECQVKRCEKLAAQGFLMFWRALGDRSQSVPVGYGQAWSIYAQLTD</sequence>
<reference evidence="1" key="2">
    <citation type="submission" date="2020-09" db="EMBL/GenBank/DDBJ databases">
        <authorList>
            <person name="Sun Q."/>
            <person name="Ohkuma M."/>
        </authorList>
    </citation>
    <scope>NUCLEOTIDE SEQUENCE</scope>
    <source>
        <strain evidence="1">JCM 3172</strain>
    </source>
</reference>
<protein>
    <submittedName>
        <fullName evidence="1">Uncharacterized protein</fullName>
    </submittedName>
</protein>
<dbReference type="AlphaFoldDB" id="A0A918GXY0"/>
<proteinExistence type="predicted"/>
<reference evidence="1" key="1">
    <citation type="journal article" date="2014" name="Int. J. Syst. Evol. Microbiol.">
        <title>Complete genome sequence of Corynebacterium casei LMG S-19264T (=DSM 44701T), isolated from a smear-ripened cheese.</title>
        <authorList>
            <consortium name="US DOE Joint Genome Institute (JGI-PGF)"/>
            <person name="Walter F."/>
            <person name="Albersmeier A."/>
            <person name="Kalinowski J."/>
            <person name="Ruckert C."/>
        </authorList>
    </citation>
    <scope>NUCLEOTIDE SEQUENCE</scope>
    <source>
        <strain evidence="1">JCM 3172</strain>
    </source>
</reference>
<keyword evidence="2" id="KW-1185">Reference proteome</keyword>